<reference evidence="3" key="1">
    <citation type="journal article" date="2022" name="Int. J. Syst. Evol. Microbiol.">
        <title>Granulimonas faecalis gen. nov., sp. nov., and Leptogranulimonas caecicola gen. nov., sp. nov., novel lactate-producing Atopobiaceae bacteria isolated from mouse intestines, and an emended description of the family Atopobiaceae.</title>
        <authorList>
            <person name="Morinaga K."/>
            <person name="Kusada H."/>
            <person name="Sakamoto S."/>
            <person name="Murakami T."/>
            <person name="Toyoda A."/>
            <person name="Mori H."/>
            <person name="Meng X.Y."/>
            <person name="Takashino M."/>
            <person name="Murotomi K."/>
            <person name="Tamaki H."/>
        </authorList>
    </citation>
    <scope>NUCLEOTIDE SEQUENCE</scope>
    <source>
        <strain evidence="3">OPF53</strain>
    </source>
</reference>
<dbReference type="EC" id="3.5.1.88" evidence="2"/>
<comment type="cofactor">
    <cofactor evidence="2">
        <name>Fe(2+)</name>
        <dbReference type="ChEBI" id="CHEBI:29033"/>
    </cofactor>
    <text evidence="2">Binds 1 Fe(2+) ion.</text>
</comment>
<dbReference type="InterPro" id="IPR023635">
    <property type="entry name" value="Peptide_deformylase"/>
</dbReference>
<dbReference type="GO" id="GO:0006412">
    <property type="term" value="P:translation"/>
    <property type="evidence" value="ECO:0007669"/>
    <property type="project" value="UniProtKB-UniRule"/>
</dbReference>
<keyword evidence="2" id="KW-0479">Metal-binding</keyword>
<dbReference type="Gene3D" id="3.90.45.10">
    <property type="entry name" value="Peptide deformylase"/>
    <property type="match status" value="1"/>
</dbReference>
<proteinExistence type="inferred from homology"/>
<dbReference type="Pfam" id="PF01327">
    <property type="entry name" value="Pep_deformylase"/>
    <property type="match status" value="1"/>
</dbReference>
<dbReference type="PANTHER" id="PTHR10458:SF22">
    <property type="entry name" value="PEPTIDE DEFORMYLASE"/>
    <property type="match status" value="1"/>
</dbReference>
<evidence type="ECO:0000256" key="1">
    <source>
        <dbReference type="ARBA" id="ARBA00010759"/>
    </source>
</evidence>
<protein>
    <recommendedName>
        <fullName evidence="2">Peptide deformylase</fullName>
        <shortName evidence="2">PDF</shortName>
        <ecNumber evidence="2">3.5.1.88</ecNumber>
    </recommendedName>
    <alternativeName>
        <fullName evidence="2">Polypeptide deformylase</fullName>
    </alternativeName>
</protein>
<dbReference type="HAMAP" id="MF_00163">
    <property type="entry name" value="Pep_deformylase"/>
    <property type="match status" value="1"/>
</dbReference>
<feature type="binding site" evidence="2">
    <location>
        <position position="100"/>
    </location>
    <ligand>
        <name>Fe cation</name>
        <dbReference type="ChEBI" id="CHEBI:24875"/>
    </ligand>
</feature>
<dbReference type="AlphaFoldDB" id="A0AAV5B254"/>
<comment type="similarity">
    <text evidence="1 2">Belongs to the polypeptide deformylase family.</text>
</comment>
<name>A0AAV5B254_9ACTN</name>
<dbReference type="PANTHER" id="PTHR10458">
    <property type="entry name" value="PEPTIDE DEFORMYLASE"/>
    <property type="match status" value="1"/>
</dbReference>
<comment type="function">
    <text evidence="2">Removes the formyl group from the N-terminal Met of newly synthesized proteins. Requires at least a dipeptide for an efficient rate of reaction. N-terminal L-methionine is a prerequisite for activity but the enzyme has broad specificity at other positions.</text>
</comment>
<dbReference type="InterPro" id="IPR036821">
    <property type="entry name" value="Peptide_deformylase_sf"/>
</dbReference>
<feature type="binding site" evidence="2">
    <location>
        <position position="147"/>
    </location>
    <ligand>
        <name>Fe cation</name>
        <dbReference type="ChEBI" id="CHEBI:24875"/>
    </ligand>
</feature>
<organism evidence="3 4">
    <name type="scientific">Granulimonas faecalis</name>
    <dbReference type="NCBI Taxonomy" id="2894155"/>
    <lineage>
        <taxon>Bacteria</taxon>
        <taxon>Bacillati</taxon>
        <taxon>Actinomycetota</taxon>
        <taxon>Coriobacteriia</taxon>
        <taxon>Coriobacteriales</taxon>
        <taxon>Kribbibacteriaceae</taxon>
        <taxon>Granulimonas</taxon>
    </lineage>
</organism>
<gene>
    <name evidence="2 3" type="primary">def</name>
    <name evidence="3" type="ORF">ATOP_08570</name>
</gene>
<dbReference type="NCBIfam" id="NF001159">
    <property type="entry name" value="PRK00150.1-3"/>
    <property type="match status" value="1"/>
</dbReference>
<keyword evidence="2" id="KW-0408">Iron</keyword>
<keyword evidence="4" id="KW-1185">Reference proteome</keyword>
<evidence type="ECO:0000313" key="4">
    <source>
        <dbReference type="Proteomes" id="UP001055025"/>
    </source>
</evidence>
<evidence type="ECO:0000313" key="3">
    <source>
        <dbReference type="EMBL" id="GJM55202.1"/>
    </source>
</evidence>
<dbReference type="PRINTS" id="PR01576">
    <property type="entry name" value="PDEFORMYLASE"/>
</dbReference>
<dbReference type="NCBIfam" id="TIGR00079">
    <property type="entry name" value="pept_deformyl"/>
    <property type="match status" value="1"/>
</dbReference>
<dbReference type="EMBL" id="BQKC01000001">
    <property type="protein sequence ID" value="GJM55202.1"/>
    <property type="molecule type" value="Genomic_DNA"/>
</dbReference>
<dbReference type="Proteomes" id="UP001055025">
    <property type="component" value="Unassembled WGS sequence"/>
</dbReference>
<evidence type="ECO:0000256" key="2">
    <source>
        <dbReference type="HAMAP-Rule" id="MF_00163"/>
    </source>
</evidence>
<feature type="active site" evidence="2">
    <location>
        <position position="144"/>
    </location>
</feature>
<comment type="catalytic activity">
    <reaction evidence="2">
        <text>N-terminal N-formyl-L-methionyl-[peptide] + H2O = N-terminal L-methionyl-[peptide] + formate</text>
        <dbReference type="Rhea" id="RHEA:24420"/>
        <dbReference type="Rhea" id="RHEA-COMP:10639"/>
        <dbReference type="Rhea" id="RHEA-COMP:10640"/>
        <dbReference type="ChEBI" id="CHEBI:15377"/>
        <dbReference type="ChEBI" id="CHEBI:15740"/>
        <dbReference type="ChEBI" id="CHEBI:49298"/>
        <dbReference type="ChEBI" id="CHEBI:64731"/>
        <dbReference type="EC" id="3.5.1.88"/>
    </reaction>
</comment>
<comment type="caution">
    <text evidence="3">The sequence shown here is derived from an EMBL/GenBank/DDBJ whole genome shotgun (WGS) entry which is preliminary data.</text>
</comment>
<keyword evidence="2" id="KW-0378">Hydrolase</keyword>
<dbReference type="SUPFAM" id="SSF56420">
    <property type="entry name" value="Peptide deformylase"/>
    <property type="match status" value="1"/>
</dbReference>
<sequence>MADIDAMLDDIVLMGDPVLTREASPIDEITPQVRALAERMIDDMYAAEGCGLAAPQVGESVAMVVIDCDYGDGTKKNPYVLINPQIVEQSEETFTGSEGCLSFPGVTVEVERPRHVVVHAQNLDGDLMRYEADGTLLARCLQHEIDHLHGTVMLDHLGPIARARAATRVRQAIAEGVRPGETE</sequence>
<accession>A0AAV5B254</accession>
<dbReference type="RefSeq" id="WP_135977586.1">
    <property type="nucleotide sequence ID" value="NZ_BQKC01000001.1"/>
</dbReference>
<dbReference type="CDD" id="cd00487">
    <property type="entry name" value="Pep_deformylase"/>
    <property type="match status" value="1"/>
</dbReference>
<dbReference type="PIRSF" id="PIRSF004749">
    <property type="entry name" value="Pep_def"/>
    <property type="match status" value="1"/>
</dbReference>
<keyword evidence="2" id="KW-0648">Protein biosynthesis</keyword>
<dbReference type="GO" id="GO:0046872">
    <property type="term" value="F:metal ion binding"/>
    <property type="evidence" value="ECO:0007669"/>
    <property type="project" value="UniProtKB-KW"/>
</dbReference>
<feature type="binding site" evidence="2">
    <location>
        <position position="143"/>
    </location>
    <ligand>
        <name>Fe cation</name>
        <dbReference type="ChEBI" id="CHEBI:24875"/>
    </ligand>
</feature>
<dbReference type="GO" id="GO:0042586">
    <property type="term" value="F:peptide deformylase activity"/>
    <property type="evidence" value="ECO:0007669"/>
    <property type="project" value="UniProtKB-UniRule"/>
</dbReference>